<dbReference type="KEGG" id="fpl:Ferp_1104"/>
<dbReference type="Gene3D" id="3.40.50.300">
    <property type="entry name" value="P-loop containing nucleotide triphosphate hydrolases"/>
    <property type="match status" value="1"/>
</dbReference>
<evidence type="ECO:0000256" key="4">
    <source>
        <dbReference type="HAMAP-Rule" id="MF_00235"/>
    </source>
</evidence>
<comment type="domain">
    <text evidence="4">Consists of three domains, a large central CORE domain and two small peripheral domains, NMPbind and LID, which undergo movements during catalysis. The LID domain closes over the site of phosphoryl transfer upon ATP binding. Assembling and dissambling the active center during each catalytic cycle provides an effective means to prevent ATP hydrolysis. Some bacteria have evolved a zinc-coordinating structure that stabilizes the LID domain.</text>
</comment>
<keyword evidence="2 4" id="KW-0547">Nucleotide-binding</keyword>
<dbReference type="Pfam" id="PF00406">
    <property type="entry name" value="ADK"/>
    <property type="match status" value="1"/>
</dbReference>
<feature type="binding site" evidence="4">
    <location>
        <position position="133"/>
    </location>
    <ligand>
        <name>Zn(2+)</name>
        <dbReference type="ChEBI" id="CHEBI:29105"/>
        <note>structural</note>
    </ligand>
</feature>
<comment type="function">
    <text evidence="4">Catalyzes the reversible transfer of the terminal phosphate group between ATP and AMP. Plays an important role in cellular energy homeostasis and in adenine nucleotide metabolism.</text>
</comment>
<dbReference type="HAMAP" id="MF_00235">
    <property type="entry name" value="Adenylate_kinase_Adk"/>
    <property type="match status" value="1"/>
</dbReference>
<gene>
    <name evidence="4" type="primary">adk</name>
    <name evidence="6" type="ordered locus">Ferp_1104</name>
</gene>
<evidence type="ECO:0000256" key="2">
    <source>
        <dbReference type="ARBA" id="ARBA00022741"/>
    </source>
</evidence>
<dbReference type="InterPro" id="IPR007862">
    <property type="entry name" value="Adenylate_kinase_lid-dom"/>
</dbReference>
<dbReference type="GO" id="GO:0008270">
    <property type="term" value="F:zinc ion binding"/>
    <property type="evidence" value="ECO:0007669"/>
    <property type="project" value="UniProtKB-UniRule"/>
</dbReference>
<dbReference type="STRING" id="589924.Ferp_1104"/>
<feature type="binding site" evidence="4">
    <location>
        <begin position="85"/>
        <end position="88"/>
    </location>
    <ligand>
        <name>AMP</name>
        <dbReference type="ChEBI" id="CHEBI:456215"/>
    </ligand>
</feature>
<dbReference type="NCBIfam" id="NF001386">
    <property type="entry name" value="PRK00279.2-4"/>
    <property type="match status" value="1"/>
</dbReference>
<evidence type="ECO:0000313" key="6">
    <source>
        <dbReference type="EMBL" id="ADC65263.1"/>
    </source>
</evidence>
<feature type="domain" description="Guanylate kinase-like" evidence="5">
    <location>
        <begin position="1"/>
        <end position="213"/>
    </location>
</feature>
<dbReference type="PROSITE" id="PS50052">
    <property type="entry name" value="GUANYLATE_KINASE_2"/>
    <property type="match status" value="1"/>
</dbReference>
<keyword evidence="4" id="KW-0963">Cytoplasm</keyword>
<evidence type="ECO:0000313" key="7">
    <source>
        <dbReference type="Proteomes" id="UP000002613"/>
    </source>
</evidence>
<evidence type="ECO:0000256" key="3">
    <source>
        <dbReference type="ARBA" id="ARBA00022777"/>
    </source>
</evidence>
<dbReference type="PANTHER" id="PTHR23359">
    <property type="entry name" value="NUCLEOTIDE KINASE"/>
    <property type="match status" value="1"/>
</dbReference>
<comment type="similarity">
    <text evidence="4">Belongs to the adenylate kinase family.</text>
</comment>
<dbReference type="NCBIfam" id="NF001379">
    <property type="entry name" value="PRK00279.1-1"/>
    <property type="match status" value="1"/>
</dbReference>
<dbReference type="PaxDb" id="589924-Ferp_1104"/>
<dbReference type="GO" id="GO:0005524">
    <property type="term" value="F:ATP binding"/>
    <property type="evidence" value="ECO:0007669"/>
    <property type="project" value="UniProtKB-UniRule"/>
</dbReference>
<feature type="region of interest" description="NMP" evidence="4">
    <location>
        <begin position="30"/>
        <end position="59"/>
    </location>
</feature>
<dbReference type="EC" id="2.7.4.3" evidence="4"/>
<reference evidence="6 7" key="2">
    <citation type="journal article" date="2011" name="Stand. Genomic Sci.">
        <title>Complete genome sequence of Ferroglobus placidus AEDII12DO.</title>
        <authorList>
            <person name="Anderson I."/>
            <person name="Risso C."/>
            <person name="Holmes D."/>
            <person name="Lucas S."/>
            <person name="Copeland A."/>
            <person name="Lapidus A."/>
            <person name="Cheng J.F."/>
            <person name="Bruce D."/>
            <person name="Goodwin L."/>
            <person name="Pitluck S."/>
            <person name="Saunders E."/>
            <person name="Brettin T."/>
            <person name="Detter J.C."/>
            <person name="Han C."/>
            <person name="Tapia R."/>
            <person name="Larimer F."/>
            <person name="Land M."/>
            <person name="Hauser L."/>
            <person name="Woyke T."/>
            <person name="Lovley D."/>
            <person name="Kyrpides N."/>
            <person name="Ivanova N."/>
        </authorList>
    </citation>
    <scope>NUCLEOTIDE SEQUENCE [LARGE SCALE GENOMIC DNA]</scope>
    <source>
        <strain evidence="7">DSM 10642 / AEDII12DO</strain>
    </source>
</reference>
<dbReference type="HOGENOM" id="CLU_032354_1_2_2"/>
<evidence type="ECO:0000259" key="5">
    <source>
        <dbReference type="PROSITE" id="PS50052"/>
    </source>
</evidence>
<reference evidence="7" key="1">
    <citation type="submission" date="2010-02" db="EMBL/GenBank/DDBJ databases">
        <title>Complete sequence of Ferroglobus placidus DSM 10642.</title>
        <authorList>
            <consortium name="US DOE Joint Genome Institute"/>
            <person name="Lucas S."/>
            <person name="Copeland A."/>
            <person name="Lapidus A."/>
            <person name="Cheng J.-F."/>
            <person name="Bruce D."/>
            <person name="Goodwin L."/>
            <person name="Pitluck S."/>
            <person name="Saunders E."/>
            <person name="Brettin T."/>
            <person name="Detter J.C."/>
            <person name="Han C."/>
            <person name="Tapia R."/>
            <person name="Larimer F."/>
            <person name="Land M."/>
            <person name="Hauser L."/>
            <person name="Kyrpides N."/>
            <person name="Ivanova N."/>
            <person name="Holmes D."/>
            <person name="Lovley D."/>
            <person name="Kyrpides N."/>
            <person name="Anderson I.J."/>
            <person name="Woyke T."/>
        </authorList>
    </citation>
    <scope>NUCLEOTIDE SEQUENCE [LARGE SCALE GENOMIC DNA]</scope>
    <source>
        <strain evidence="7">DSM 10642 / AEDII12DO</strain>
    </source>
</reference>
<keyword evidence="4" id="KW-0067">ATP-binding</keyword>
<organism evidence="6 7">
    <name type="scientific">Ferroglobus placidus (strain DSM 10642 / AEDII12DO)</name>
    <dbReference type="NCBI Taxonomy" id="589924"/>
    <lineage>
        <taxon>Archaea</taxon>
        <taxon>Methanobacteriati</taxon>
        <taxon>Methanobacteriota</taxon>
        <taxon>Archaeoglobi</taxon>
        <taxon>Archaeoglobales</taxon>
        <taxon>Archaeoglobaceae</taxon>
        <taxon>Ferroglobus</taxon>
    </lineage>
</organism>
<name>D3RXQ0_FERPA</name>
<feature type="binding site" evidence="4">
    <location>
        <position position="171"/>
    </location>
    <ligand>
        <name>AMP</name>
        <dbReference type="ChEBI" id="CHEBI:456215"/>
    </ligand>
</feature>
<dbReference type="GeneID" id="8778614"/>
<dbReference type="InterPro" id="IPR027417">
    <property type="entry name" value="P-loop_NTPase"/>
</dbReference>
<dbReference type="NCBIfam" id="NF001381">
    <property type="entry name" value="PRK00279.1-3"/>
    <property type="match status" value="1"/>
</dbReference>
<dbReference type="Pfam" id="PF05191">
    <property type="entry name" value="ADK_lid"/>
    <property type="match status" value="1"/>
</dbReference>
<dbReference type="PRINTS" id="PR00094">
    <property type="entry name" value="ADENYLTKNASE"/>
</dbReference>
<feature type="binding site" evidence="4">
    <location>
        <begin position="57"/>
        <end position="59"/>
    </location>
    <ligand>
        <name>AMP</name>
        <dbReference type="ChEBI" id="CHEBI:456215"/>
    </ligand>
</feature>
<dbReference type="NCBIfam" id="NF001380">
    <property type="entry name" value="PRK00279.1-2"/>
    <property type="match status" value="1"/>
</dbReference>
<dbReference type="NCBIfam" id="TIGR01351">
    <property type="entry name" value="adk"/>
    <property type="match status" value="1"/>
</dbReference>
<feature type="binding site" evidence="4">
    <location>
        <position position="31"/>
    </location>
    <ligand>
        <name>AMP</name>
        <dbReference type="ChEBI" id="CHEBI:456215"/>
    </ligand>
</feature>
<feature type="binding site" evidence="4">
    <location>
        <position position="153"/>
    </location>
    <ligand>
        <name>Zn(2+)</name>
        <dbReference type="ChEBI" id="CHEBI:29105"/>
        <note>structural</note>
    </ligand>
</feature>
<feature type="binding site" evidence="4">
    <location>
        <position position="127"/>
    </location>
    <ligand>
        <name>ATP</name>
        <dbReference type="ChEBI" id="CHEBI:30616"/>
    </ligand>
</feature>
<keyword evidence="7" id="KW-1185">Reference proteome</keyword>
<dbReference type="Proteomes" id="UP000002613">
    <property type="component" value="Chromosome"/>
</dbReference>
<dbReference type="OrthoDB" id="31230at2157"/>
<dbReference type="GO" id="GO:0005737">
    <property type="term" value="C:cytoplasm"/>
    <property type="evidence" value="ECO:0007669"/>
    <property type="project" value="UniProtKB-SubCell"/>
</dbReference>
<dbReference type="UniPathway" id="UPA00588">
    <property type="reaction ID" value="UER00649"/>
</dbReference>
<dbReference type="AlphaFoldDB" id="D3RXQ0"/>
<feature type="binding site" evidence="4">
    <location>
        <position position="160"/>
    </location>
    <ligand>
        <name>AMP</name>
        <dbReference type="ChEBI" id="CHEBI:456215"/>
    </ligand>
</feature>
<dbReference type="RefSeq" id="WP_012965606.1">
    <property type="nucleotide sequence ID" value="NC_013849.1"/>
</dbReference>
<proteinExistence type="inferred from homology"/>
<feature type="binding site" evidence="4">
    <location>
        <position position="92"/>
    </location>
    <ligand>
        <name>AMP</name>
        <dbReference type="ChEBI" id="CHEBI:456215"/>
    </ligand>
</feature>
<comment type="pathway">
    <text evidence="4">Purine metabolism; AMP biosynthesis via salvage pathway; AMP from ADP: step 1/1.</text>
</comment>
<dbReference type="FunFam" id="3.40.50.300:FF:000106">
    <property type="entry name" value="Adenylate kinase mitochondrial"/>
    <property type="match status" value="1"/>
</dbReference>
<dbReference type="NCBIfam" id="NF011105">
    <property type="entry name" value="PRK14532.1"/>
    <property type="match status" value="1"/>
</dbReference>
<feature type="binding site" evidence="4">
    <location>
        <position position="150"/>
    </location>
    <ligand>
        <name>Zn(2+)</name>
        <dbReference type="ChEBI" id="CHEBI:29105"/>
        <note>structural</note>
    </ligand>
</feature>
<evidence type="ECO:0000256" key="1">
    <source>
        <dbReference type="ARBA" id="ARBA00022679"/>
    </source>
</evidence>
<dbReference type="EMBL" id="CP001899">
    <property type="protein sequence ID" value="ADC65263.1"/>
    <property type="molecule type" value="Genomic_DNA"/>
</dbReference>
<dbReference type="InterPro" id="IPR033690">
    <property type="entry name" value="Adenylat_kinase_CS"/>
</dbReference>
<keyword evidence="4" id="KW-0545">Nucleotide biosynthesis</keyword>
<feature type="binding site" evidence="4">
    <location>
        <position position="130"/>
    </location>
    <ligand>
        <name>Zn(2+)</name>
        <dbReference type="ChEBI" id="CHEBI:29105"/>
        <note>structural</note>
    </ligand>
</feature>
<dbReference type="GO" id="GO:0004017">
    <property type="term" value="F:AMP kinase activity"/>
    <property type="evidence" value="ECO:0007669"/>
    <property type="project" value="UniProtKB-UniRule"/>
</dbReference>
<dbReference type="InterPro" id="IPR008144">
    <property type="entry name" value="Guanylate_kin-like_dom"/>
</dbReference>
<dbReference type="CDD" id="cd01428">
    <property type="entry name" value="ADK"/>
    <property type="match status" value="1"/>
</dbReference>
<dbReference type="PROSITE" id="PS00113">
    <property type="entry name" value="ADENYLATE_KINASE"/>
    <property type="match status" value="1"/>
</dbReference>
<dbReference type="eggNOG" id="arCOG01046">
    <property type="taxonomic scope" value="Archaea"/>
</dbReference>
<feature type="binding site" evidence="4">
    <location>
        <begin position="10"/>
        <end position="15"/>
    </location>
    <ligand>
        <name>ATP</name>
        <dbReference type="ChEBI" id="CHEBI:30616"/>
    </ligand>
</feature>
<protein>
    <recommendedName>
        <fullName evidence="4">Adenylate kinase</fullName>
        <shortName evidence="4">AK</shortName>
        <ecNumber evidence="4">2.7.4.3</ecNumber>
    </recommendedName>
    <alternativeName>
        <fullName evidence="4">ATP-AMP transphosphorylase</fullName>
    </alternativeName>
    <alternativeName>
        <fullName evidence="4">ATP:AMP phosphotransferase</fullName>
    </alternativeName>
    <alternativeName>
        <fullName evidence="4">Adenylate monophosphate kinase</fullName>
    </alternativeName>
</protein>
<feature type="binding site" evidence="4">
    <location>
        <begin position="136"/>
        <end position="137"/>
    </location>
    <ligand>
        <name>ATP</name>
        <dbReference type="ChEBI" id="CHEBI:30616"/>
    </ligand>
</feature>
<dbReference type="InterPro" id="IPR006259">
    <property type="entry name" value="Adenyl_kin_sub"/>
</dbReference>
<feature type="binding site" evidence="4">
    <location>
        <position position="36"/>
    </location>
    <ligand>
        <name>AMP</name>
        <dbReference type="ChEBI" id="CHEBI:456215"/>
    </ligand>
</feature>
<comment type="subcellular location">
    <subcellularLocation>
        <location evidence="4">Cytoplasm</location>
    </subcellularLocation>
</comment>
<keyword evidence="4" id="KW-0862">Zinc</keyword>
<dbReference type="NCBIfam" id="NF011100">
    <property type="entry name" value="PRK14527.1"/>
    <property type="match status" value="1"/>
</dbReference>
<feature type="region of interest" description="LID" evidence="4">
    <location>
        <begin position="126"/>
        <end position="163"/>
    </location>
</feature>
<keyword evidence="4" id="KW-0479">Metal-binding</keyword>
<keyword evidence="1 4" id="KW-0808">Transferase</keyword>
<sequence length="218" mass="24794">MNLILLGPPGAGKGTQAKMIVEKYGIPQISTGDILREAVAKGTELGRKAKEYMDRGELVPDEVVIGIVRERLSQPDCEKGFILDGFPRTVRQAEALDEMLDEMGRKIDAVISIEVPEEEIVKRIVYRRICKQCGAVYNLIYNPPKVDGKCDKCGGELYQRDDDKEEVVRERYRVYKEQTEPLKEYYRRTGVLYEVDGTKSIEEVFNEIDSILQKISKG</sequence>
<comment type="subunit">
    <text evidence="4">Monomer.</text>
</comment>
<dbReference type="GO" id="GO:0044209">
    <property type="term" value="P:AMP salvage"/>
    <property type="evidence" value="ECO:0007669"/>
    <property type="project" value="UniProtKB-UniRule"/>
</dbReference>
<accession>D3RXQ0</accession>
<keyword evidence="3 4" id="KW-0418">Kinase</keyword>
<dbReference type="SUPFAM" id="SSF52540">
    <property type="entry name" value="P-loop containing nucleoside triphosphate hydrolases"/>
    <property type="match status" value="1"/>
</dbReference>
<dbReference type="InterPro" id="IPR000850">
    <property type="entry name" value="Adenylat/UMP-CMP_kin"/>
</dbReference>
<comment type="catalytic activity">
    <reaction evidence="4">
        <text>AMP + ATP = 2 ADP</text>
        <dbReference type="Rhea" id="RHEA:12973"/>
        <dbReference type="ChEBI" id="CHEBI:30616"/>
        <dbReference type="ChEBI" id="CHEBI:456215"/>
        <dbReference type="ChEBI" id="CHEBI:456216"/>
        <dbReference type="EC" id="2.7.4.3"/>
    </reaction>
</comment>
<feature type="binding site" evidence="4">
    <location>
        <position position="199"/>
    </location>
    <ligand>
        <name>ATP</name>
        <dbReference type="ChEBI" id="CHEBI:30616"/>
    </ligand>
</feature>